<name>A0A1R1XRG4_9FUNG</name>
<organism evidence="2 3">
    <name type="scientific">Smittium culicis</name>
    <dbReference type="NCBI Taxonomy" id="133412"/>
    <lineage>
        <taxon>Eukaryota</taxon>
        <taxon>Fungi</taxon>
        <taxon>Fungi incertae sedis</taxon>
        <taxon>Zoopagomycota</taxon>
        <taxon>Kickxellomycotina</taxon>
        <taxon>Harpellomycetes</taxon>
        <taxon>Harpellales</taxon>
        <taxon>Legeriomycetaceae</taxon>
        <taxon>Smittium</taxon>
    </lineage>
</organism>
<evidence type="ECO:0000313" key="2">
    <source>
        <dbReference type="EMBL" id="OMJ17221.1"/>
    </source>
</evidence>
<evidence type="ECO:0000256" key="1">
    <source>
        <dbReference type="SAM" id="MobiDB-lite"/>
    </source>
</evidence>
<feature type="region of interest" description="Disordered" evidence="1">
    <location>
        <begin position="68"/>
        <end position="88"/>
    </location>
</feature>
<comment type="caution">
    <text evidence="2">The sequence shown here is derived from an EMBL/GenBank/DDBJ whole genome shotgun (WGS) entry which is preliminary data.</text>
</comment>
<protein>
    <submittedName>
        <fullName evidence="2">Putative PPE family protein PPE42</fullName>
    </submittedName>
</protein>
<proteinExistence type="predicted"/>
<evidence type="ECO:0000313" key="3">
    <source>
        <dbReference type="Proteomes" id="UP000187283"/>
    </source>
</evidence>
<accession>A0A1R1XRG4</accession>
<feature type="compositionally biased region" description="Low complexity" evidence="1">
    <location>
        <begin position="68"/>
        <end position="77"/>
    </location>
</feature>
<dbReference type="AlphaFoldDB" id="A0A1R1XRG4"/>
<dbReference type="EMBL" id="LSSN01002107">
    <property type="protein sequence ID" value="OMJ17221.1"/>
    <property type="molecule type" value="Genomic_DNA"/>
</dbReference>
<reference evidence="2 3" key="1">
    <citation type="submission" date="2017-01" db="EMBL/GenBank/DDBJ databases">
        <authorList>
            <person name="Mah S.A."/>
            <person name="Swanson W.J."/>
            <person name="Moy G.W."/>
            <person name="Vacquier V.D."/>
        </authorList>
    </citation>
    <scope>NUCLEOTIDE SEQUENCE [LARGE SCALE GENOMIC DNA]</scope>
    <source>
        <strain evidence="2 3">GSMNP</strain>
    </source>
</reference>
<keyword evidence="3" id="KW-1185">Reference proteome</keyword>
<dbReference type="Proteomes" id="UP000187283">
    <property type="component" value="Unassembled WGS sequence"/>
</dbReference>
<sequence length="515" mass="56675">MEYVEKSLCSWLQNSEMSSENTVTLHCLLYARFELISTIINSEAGITATPFTPCVENSISKMAIYQSELTQSQSSTEPNSRYGRRDYPSEDTYLKSETISKDEGNDYNLGKRYNRGLTQGPNYVANLHFTHFVATDAAVSKFFRSDTGYVPYDKNDGKKNGVPLYNPHFMDTEGNNDKEEKFLMFELGKYLLVNSTKKSVLDYVTKCLGSIGTAGSNGNIGAGNNGVGNIGNDNIGHFNIGDSNAGSGNIGNGNVGNFNVGNNNIGDYNTGDNNNGDSKLGQTIYGQTISEIDVANIDSRVNYILERWREKDVGYLGKYASKSVEDALNNAEITYTVEINNINQITGNIITNIDIDISGGRIANQKNDVSTSNSVENAIVTFLYHTTGSQVDDMLLNKNLLLSNQASTRLETDDIDQDTFATHISLLNNPKYVNLNYEQFQVIGINGIIKDKVGKQTFVIDGSIPNELIDYTPDNNAGIYKRSAQSSASANREINKRQPVNSVNDEALNVFPKVL</sequence>
<gene>
    <name evidence="2" type="ORF">AYI70_g6126</name>
</gene>